<accession>A0A0E9QM63</accession>
<sequence>MVMRAFVLTAASVIIDYK</sequence>
<evidence type="ECO:0000313" key="1">
    <source>
        <dbReference type="EMBL" id="JAH17592.1"/>
    </source>
</evidence>
<dbReference type="AlphaFoldDB" id="A0A0E9QM63"/>
<reference evidence="1" key="1">
    <citation type="submission" date="2014-11" db="EMBL/GenBank/DDBJ databases">
        <authorList>
            <person name="Amaro Gonzalez C."/>
        </authorList>
    </citation>
    <scope>NUCLEOTIDE SEQUENCE</scope>
</reference>
<protein>
    <submittedName>
        <fullName evidence="1">Uncharacterized protein</fullName>
    </submittedName>
</protein>
<name>A0A0E9QM63_ANGAN</name>
<dbReference type="EMBL" id="GBXM01090985">
    <property type="protein sequence ID" value="JAH17592.1"/>
    <property type="molecule type" value="Transcribed_RNA"/>
</dbReference>
<proteinExistence type="predicted"/>
<reference evidence="1" key="2">
    <citation type="journal article" date="2015" name="Fish Shellfish Immunol.">
        <title>Early steps in the European eel (Anguilla anguilla)-Vibrio vulnificus interaction in the gills: Role of the RtxA13 toxin.</title>
        <authorList>
            <person name="Callol A."/>
            <person name="Pajuelo D."/>
            <person name="Ebbesson L."/>
            <person name="Teles M."/>
            <person name="MacKenzie S."/>
            <person name="Amaro C."/>
        </authorList>
    </citation>
    <scope>NUCLEOTIDE SEQUENCE</scope>
</reference>
<organism evidence="1">
    <name type="scientific">Anguilla anguilla</name>
    <name type="common">European freshwater eel</name>
    <name type="synonym">Muraena anguilla</name>
    <dbReference type="NCBI Taxonomy" id="7936"/>
    <lineage>
        <taxon>Eukaryota</taxon>
        <taxon>Metazoa</taxon>
        <taxon>Chordata</taxon>
        <taxon>Craniata</taxon>
        <taxon>Vertebrata</taxon>
        <taxon>Euteleostomi</taxon>
        <taxon>Actinopterygii</taxon>
        <taxon>Neopterygii</taxon>
        <taxon>Teleostei</taxon>
        <taxon>Anguilliformes</taxon>
        <taxon>Anguillidae</taxon>
        <taxon>Anguilla</taxon>
    </lineage>
</organism>